<accession>A0AAE1E9L8</accession>
<dbReference type="AlphaFoldDB" id="A0AAE1E9L8"/>
<feature type="compositionally biased region" description="Polar residues" evidence="1">
    <location>
        <begin position="123"/>
        <end position="150"/>
    </location>
</feature>
<feature type="region of interest" description="Disordered" evidence="1">
    <location>
        <begin position="263"/>
        <end position="323"/>
    </location>
</feature>
<evidence type="ECO:0000256" key="1">
    <source>
        <dbReference type="SAM" id="MobiDB-lite"/>
    </source>
</evidence>
<feature type="compositionally biased region" description="Low complexity" evidence="1">
    <location>
        <begin position="72"/>
        <end position="86"/>
    </location>
</feature>
<evidence type="ECO:0000313" key="3">
    <source>
        <dbReference type="Proteomes" id="UP001283361"/>
    </source>
</evidence>
<feature type="compositionally biased region" description="Basic and acidic residues" evidence="1">
    <location>
        <begin position="291"/>
        <end position="301"/>
    </location>
</feature>
<feature type="compositionally biased region" description="Polar residues" evidence="1">
    <location>
        <begin position="87"/>
        <end position="116"/>
    </location>
</feature>
<feature type="region of interest" description="Disordered" evidence="1">
    <location>
        <begin position="343"/>
        <end position="384"/>
    </location>
</feature>
<reference evidence="2" key="1">
    <citation type="journal article" date="2023" name="G3 (Bethesda)">
        <title>A reference genome for the long-term kleptoplast-retaining sea slug Elysia crispata morphotype clarki.</title>
        <authorList>
            <person name="Eastman K.E."/>
            <person name="Pendleton A.L."/>
            <person name="Shaikh M.A."/>
            <person name="Suttiyut T."/>
            <person name="Ogas R."/>
            <person name="Tomko P."/>
            <person name="Gavelis G."/>
            <person name="Widhalm J.R."/>
            <person name="Wisecaver J.H."/>
        </authorList>
    </citation>
    <scope>NUCLEOTIDE SEQUENCE</scope>
    <source>
        <strain evidence="2">ECLA1</strain>
    </source>
</reference>
<gene>
    <name evidence="2" type="ORF">RRG08_034559</name>
</gene>
<sequence length="485" mass="55056">MTETVREVPLSLQVFHSHNEYKAHRRNRTEQIYLKDLSAGLGREEKLYVKEYAFQRSSFHRHYARRFSAPPLAAPSIAPSRAATAPTLETASTPGLKTSRQNSRSANSLGSTNKNGSGMRPVSQPSPRASVFSASASLRHVTPTTNSSSGATRLAAKMLDGLKEVSVSTRFQRIQRKFSIASMTEHGCLTAEGNSLADDIQEARKRLFKRGGPGTRKPSNVRELLAKLDAENNKRNSICMVEEKEEGEKEEKVDEIENVRTSNILNSDDRNQLSELRAGNGSEKIGNFEDENSKERAKEIEQNSPSKPNDMNEEENNNAKKFEIDPRMKMPFLKLRAGLNFSKQKTSKAQGHVTIAEPIPEDKTKSPDETAEEEPKHDEDLPQHPLLSQQTSSIFKRFLSNTPYTEPLQLKIKTFLKDQAQFNYKFPKGQENRFSQSERHKELLSGEKEKKEKLQKQQEKKKEIVFEVLTKLGITDEHIWFHYDQ</sequence>
<comment type="caution">
    <text evidence="2">The sequence shown here is derived from an EMBL/GenBank/DDBJ whole genome shotgun (WGS) entry which is preliminary data.</text>
</comment>
<name>A0AAE1E9L8_9GAST</name>
<evidence type="ECO:0000313" key="2">
    <source>
        <dbReference type="EMBL" id="KAK3797998.1"/>
    </source>
</evidence>
<dbReference type="EMBL" id="JAWDGP010000724">
    <property type="protein sequence ID" value="KAK3797998.1"/>
    <property type="molecule type" value="Genomic_DNA"/>
</dbReference>
<feature type="region of interest" description="Disordered" evidence="1">
    <location>
        <begin position="72"/>
        <end position="150"/>
    </location>
</feature>
<protein>
    <submittedName>
        <fullName evidence="2">Uncharacterized protein</fullName>
    </submittedName>
</protein>
<feature type="compositionally biased region" description="Basic and acidic residues" evidence="1">
    <location>
        <begin position="360"/>
        <end position="382"/>
    </location>
</feature>
<feature type="region of interest" description="Disordered" evidence="1">
    <location>
        <begin position="427"/>
        <end position="459"/>
    </location>
</feature>
<dbReference type="Proteomes" id="UP001283361">
    <property type="component" value="Unassembled WGS sequence"/>
</dbReference>
<keyword evidence="3" id="KW-1185">Reference proteome</keyword>
<proteinExistence type="predicted"/>
<feature type="compositionally biased region" description="Basic and acidic residues" evidence="1">
    <location>
        <begin position="428"/>
        <end position="459"/>
    </location>
</feature>
<organism evidence="2 3">
    <name type="scientific">Elysia crispata</name>
    <name type="common">lettuce slug</name>
    <dbReference type="NCBI Taxonomy" id="231223"/>
    <lineage>
        <taxon>Eukaryota</taxon>
        <taxon>Metazoa</taxon>
        <taxon>Spiralia</taxon>
        <taxon>Lophotrochozoa</taxon>
        <taxon>Mollusca</taxon>
        <taxon>Gastropoda</taxon>
        <taxon>Heterobranchia</taxon>
        <taxon>Euthyneura</taxon>
        <taxon>Panpulmonata</taxon>
        <taxon>Sacoglossa</taxon>
        <taxon>Placobranchoidea</taxon>
        <taxon>Plakobranchidae</taxon>
        <taxon>Elysia</taxon>
    </lineage>
</organism>